<dbReference type="Pfam" id="PF00561">
    <property type="entry name" value="Abhydrolase_1"/>
    <property type="match status" value="1"/>
</dbReference>
<dbReference type="Proteomes" id="UP001225356">
    <property type="component" value="Unassembled WGS sequence"/>
</dbReference>
<proteinExistence type="predicted"/>
<dbReference type="RefSeq" id="WP_307566578.1">
    <property type="nucleotide sequence ID" value="NZ_JAUSQU010000001.1"/>
</dbReference>
<dbReference type="PANTHER" id="PTHR43798">
    <property type="entry name" value="MONOACYLGLYCEROL LIPASE"/>
    <property type="match status" value="1"/>
</dbReference>
<dbReference type="InterPro" id="IPR050266">
    <property type="entry name" value="AB_hydrolase_sf"/>
</dbReference>
<evidence type="ECO:0000313" key="2">
    <source>
        <dbReference type="EMBL" id="MDP9848982.1"/>
    </source>
</evidence>
<reference evidence="2 3" key="1">
    <citation type="submission" date="2023-07" db="EMBL/GenBank/DDBJ databases">
        <title>Sequencing the genomes of 1000 actinobacteria strains.</title>
        <authorList>
            <person name="Klenk H.-P."/>
        </authorList>
    </citation>
    <scope>NUCLEOTIDE SEQUENCE [LARGE SCALE GENOMIC DNA]</scope>
    <source>
        <strain evidence="2 3">DSM 46740</strain>
    </source>
</reference>
<dbReference type="SUPFAM" id="SSF53474">
    <property type="entry name" value="alpha/beta-Hydrolases"/>
    <property type="match status" value="1"/>
</dbReference>
<protein>
    <submittedName>
        <fullName evidence="2">Pimeloyl-ACP methyl ester carboxylesterase</fullName>
    </submittedName>
</protein>
<accession>A0ABT9QQD9</accession>
<evidence type="ECO:0000259" key="1">
    <source>
        <dbReference type="Pfam" id="PF00561"/>
    </source>
</evidence>
<name>A0ABT9QQD9_9ACTN</name>
<sequence>MDLQNRPVSTARITQNVLSTGKAEGEAVLFVHGNVSSAAFWRDTLLALADDYRPLAVDLRGFGDTDPAPIDATRGLRDYSDDVLALIDALALSSVHLVGWSMGGGVVLQMLRDRPSVVRSVTLVNPISPYGFGGTHGADGALNHPDGIGGGAGGANLDFVKLLAAGDTSADSPVSPRNVFRTTYVKPGAVIDEKDEDAFVASMLSTRIGEDHYPGDAVSSDVWPGVAPGTRGVLNSFAPTHFRLDDLHTIDPKPPILWIRGDADVIVSDTSLFDLAHLGALGAIPGSPGIPAQPMIAQTRAVLERYGNHTEVVLDCGHSPHIERPGEFRAALSDHLKRS</sequence>
<feature type="domain" description="AB hydrolase-1" evidence="1">
    <location>
        <begin position="27"/>
        <end position="129"/>
    </location>
</feature>
<evidence type="ECO:0000313" key="3">
    <source>
        <dbReference type="Proteomes" id="UP001225356"/>
    </source>
</evidence>
<comment type="caution">
    <text evidence="2">The sequence shown here is derived from an EMBL/GenBank/DDBJ whole genome shotgun (WGS) entry which is preliminary data.</text>
</comment>
<gene>
    <name evidence="2" type="ORF">J2853_008193</name>
</gene>
<dbReference type="InterPro" id="IPR029058">
    <property type="entry name" value="AB_hydrolase_fold"/>
</dbReference>
<dbReference type="Gene3D" id="3.40.50.1820">
    <property type="entry name" value="alpha/beta hydrolase"/>
    <property type="match status" value="1"/>
</dbReference>
<dbReference type="InterPro" id="IPR000073">
    <property type="entry name" value="AB_hydrolase_1"/>
</dbReference>
<keyword evidence="3" id="KW-1185">Reference proteome</keyword>
<dbReference type="EMBL" id="JAUSQU010000001">
    <property type="protein sequence ID" value="MDP9848982.1"/>
    <property type="molecule type" value="Genomic_DNA"/>
</dbReference>
<organism evidence="2 3">
    <name type="scientific">Streptosporangium lutulentum</name>
    <dbReference type="NCBI Taxonomy" id="1461250"/>
    <lineage>
        <taxon>Bacteria</taxon>
        <taxon>Bacillati</taxon>
        <taxon>Actinomycetota</taxon>
        <taxon>Actinomycetes</taxon>
        <taxon>Streptosporangiales</taxon>
        <taxon>Streptosporangiaceae</taxon>
        <taxon>Streptosporangium</taxon>
    </lineage>
</organism>
<dbReference type="PRINTS" id="PR00111">
    <property type="entry name" value="ABHYDROLASE"/>
</dbReference>
<dbReference type="PANTHER" id="PTHR43798:SF33">
    <property type="entry name" value="HYDROLASE, PUTATIVE (AFU_ORTHOLOGUE AFUA_2G14860)-RELATED"/>
    <property type="match status" value="1"/>
</dbReference>